<protein>
    <recommendedName>
        <fullName evidence="5">Transmembrane protein 254</fullName>
    </recommendedName>
</protein>
<dbReference type="Pfam" id="PF14934">
    <property type="entry name" value="TMEM254"/>
    <property type="match status" value="1"/>
</dbReference>
<dbReference type="InterPro" id="IPR028110">
    <property type="entry name" value="TMEM254"/>
</dbReference>
<dbReference type="EMBL" id="CAJHUB010000789">
    <property type="protein sequence ID" value="CAD7694271.1"/>
    <property type="molecule type" value="Genomic_DNA"/>
</dbReference>
<evidence type="ECO:0000256" key="2">
    <source>
        <dbReference type="ARBA" id="ARBA00022692"/>
    </source>
</evidence>
<organism evidence="7 8">
    <name type="scientific">Nyctereutes procyonoides</name>
    <name type="common">Raccoon dog</name>
    <name type="synonym">Canis procyonoides</name>
    <dbReference type="NCBI Taxonomy" id="34880"/>
    <lineage>
        <taxon>Eukaryota</taxon>
        <taxon>Metazoa</taxon>
        <taxon>Chordata</taxon>
        <taxon>Craniata</taxon>
        <taxon>Vertebrata</taxon>
        <taxon>Euteleostomi</taxon>
        <taxon>Mammalia</taxon>
        <taxon>Eutheria</taxon>
        <taxon>Laurasiatheria</taxon>
        <taxon>Carnivora</taxon>
        <taxon>Caniformia</taxon>
        <taxon>Canidae</taxon>
        <taxon>Nyctereutes</taxon>
    </lineage>
</organism>
<keyword evidence="4 6" id="KW-0472">Membrane</keyword>
<keyword evidence="8" id="KW-1185">Reference proteome</keyword>
<feature type="transmembrane region" description="Helical" evidence="6">
    <location>
        <begin position="56"/>
        <end position="75"/>
    </location>
</feature>
<keyword evidence="2 6" id="KW-0812">Transmembrane</keyword>
<evidence type="ECO:0000256" key="3">
    <source>
        <dbReference type="ARBA" id="ARBA00022989"/>
    </source>
</evidence>
<sequence>MGTVAGGKACFQRGIFLWLLHSLGALSPIALWLVNHHHTLLHNRHWLSKGIMNGQAQLLWFLQTFLFGTASLSILNVTD</sequence>
<comment type="subcellular location">
    <subcellularLocation>
        <location evidence="1">Membrane</location>
        <topology evidence="1">Multi-pass membrane protein</topology>
    </subcellularLocation>
</comment>
<reference evidence="7" key="1">
    <citation type="submission" date="2020-12" db="EMBL/GenBank/DDBJ databases">
        <authorList>
            <consortium name="Molecular Ecology Group"/>
        </authorList>
    </citation>
    <scope>NUCLEOTIDE SEQUENCE</scope>
    <source>
        <strain evidence="7">TBG_1078</strain>
    </source>
</reference>
<evidence type="ECO:0000313" key="8">
    <source>
        <dbReference type="Proteomes" id="UP000645828"/>
    </source>
</evidence>
<evidence type="ECO:0000256" key="5">
    <source>
        <dbReference type="ARBA" id="ARBA00034834"/>
    </source>
</evidence>
<keyword evidence="3 6" id="KW-1133">Transmembrane helix</keyword>
<proteinExistence type="predicted"/>
<dbReference type="Proteomes" id="UP000645828">
    <property type="component" value="Unassembled WGS sequence"/>
</dbReference>
<dbReference type="PANTHER" id="PTHR34104:SF3">
    <property type="entry name" value="TRANSMEMBRANE PROTEIN 254"/>
    <property type="match status" value="1"/>
</dbReference>
<evidence type="ECO:0000256" key="4">
    <source>
        <dbReference type="ARBA" id="ARBA00023136"/>
    </source>
</evidence>
<evidence type="ECO:0000256" key="6">
    <source>
        <dbReference type="SAM" id="Phobius"/>
    </source>
</evidence>
<dbReference type="AlphaFoldDB" id="A0A811ZZ34"/>
<dbReference type="PANTHER" id="PTHR34104">
    <property type="entry name" value="TRANSMEMBRANE PROTEIN 254"/>
    <property type="match status" value="1"/>
</dbReference>
<gene>
    <name evidence="7" type="ORF">NYPRO_LOCUS27063</name>
</gene>
<dbReference type="GO" id="GO:0016020">
    <property type="term" value="C:membrane"/>
    <property type="evidence" value="ECO:0007669"/>
    <property type="project" value="UniProtKB-SubCell"/>
</dbReference>
<name>A0A811ZZ34_NYCPR</name>
<comment type="caution">
    <text evidence="7">The sequence shown here is derived from an EMBL/GenBank/DDBJ whole genome shotgun (WGS) entry which is preliminary data.</text>
</comment>
<evidence type="ECO:0000313" key="7">
    <source>
        <dbReference type="EMBL" id="CAD7694271.1"/>
    </source>
</evidence>
<feature type="transmembrane region" description="Helical" evidence="6">
    <location>
        <begin position="15"/>
        <end position="35"/>
    </location>
</feature>
<evidence type="ECO:0000256" key="1">
    <source>
        <dbReference type="ARBA" id="ARBA00004141"/>
    </source>
</evidence>
<accession>A0A811ZZ34</accession>